<dbReference type="RefSeq" id="WP_380250113.1">
    <property type="nucleotide sequence ID" value="NZ_JBHUII010000004.1"/>
</dbReference>
<protein>
    <submittedName>
        <fullName evidence="3">NAD(P)/FAD-dependent oxidoreductase</fullName>
        <ecNumber evidence="3">1.-.-.-</ecNumber>
    </submittedName>
</protein>
<comment type="caution">
    <text evidence="3">The sequence shown here is derived from an EMBL/GenBank/DDBJ whole genome shotgun (WGS) entry which is preliminary data.</text>
</comment>
<dbReference type="Proteomes" id="UP001597294">
    <property type="component" value="Unassembled WGS sequence"/>
</dbReference>
<evidence type="ECO:0000259" key="2">
    <source>
        <dbReference type="Pfam" id="PF01266"/>
    </source>
</evidence>
<organism evidence="3 4">
    <name type="scientific">Kiloniella antarctica</name>
    <dbReference type="NCBI Taxonomy" id="1550907"/>
    <lineage>
        <taxon>Bacteria</taxon>
        <taxon>Pseudomonadati</taxon>
        <taxon>Pseudomonadota</taxon>
        <taxon>Alphaproteobacteria</taxon>
        <taxon>Rhodospirillales</taxon>
        <taxon>Kiloniellaceae</taxon>
        <taxon>Kiloniella</taxon>
    </lineage>
</organism>
<dbReference type="InterPro" id="IPR006076">
    <property type="entry name" value="FAD-dep_OxRdtase"/>
</dbReference>
<dbReference type="Pfam" id="PF01266">
    <property type="entry name" value="DAO"/>
    <property type="match status" value="1"/>
</dbReference>
<dbReference type="Gene3D" id="3.50.50.60">
    <property type="entry name" value="FAD/NAD(P)-binding domain"/>
    <property type="match status" value="2"/>
</dbReference>
<keyword evidence="4" id="KW-1185">Reference proteome</keyword>
<dbReference type="Gene3D" id="3.30.9.10">
    <property type="entry name" value="D-Amino Acid Oxidase, subunit A, domain 2"/>
    <property type="match status" value="1"/>
</dbReference>
<evidence type="ECO:0000256" key="1">
    <source>
        <dbReference type="ARBA" id="ARBA00023002"/>
    </source>
</evidence>
<dbReference type="PANTHER" id="PTHR13847">
    <property type="entry name" value="SARCOSINE DEHYDROGENASE-RELATED"/>
    <property type="match status" value="1"/>
</dbReference>
<dbReference type="PANTHER" id="PTHR13847:SF289">
    <property type="entry name" value="GLYCINE OXIDASE"/>
    <property type="match status" value="1"/>
</dbReference>
<dbReference type="InterPro" id="IPR036188">
    <property type="entry name" value="FAD/NAD-bd_sf"/>
</dbReference>
<reference evidence="4" key="1">
    <citation type="journal article" date="2019" name="Int. J. Syst. Evol. Microbiol.">
        <title>The Global Catalogue of Microorganisms (GCM) 10K type strain sequencing project: providing services to taxonomists for standard genome sequencing and annotation.</title>
        <authorList>
            <consortium name="The Broad Institute Genomics Platform"/>
            <consortium name="The Broad Institute Genome Sequencing Center for Infectious Disease"/>
            <person name="Wu L."/>
            <person name="Ma J."/>
        </authorList>
    </citation>
    <scope>NUCLEOTIDE SEQUENCE [LARGE SCALE GENOMIC DNA]</scope>
    <source>
        <strain evidence="4">CGMCC 4.7192</strain>
    </source>
</reference>
<proteinExistence type="predicted"/>
<dbReference type="SUPFAM" id="SSF51905">
    <property type="entry name" value="FAD/NAD(P)-binding domain"/>
    <property type="match status" value="1"/>
</dbReference>
<dbReference type="SUPFAM" id="SSF54373">
    <property type="entry name" value="FAD-linked reductases, C-terminal domain"/>
    <property type="match status" value="1"/>
</dbReference>
<dbReference type="EC" id="1.-.-.-" evidence="3"/>
<gene>
    <name evidence="3" type="ORF">ACFSKO_07610</name>
</gene>
<keyword evidence="1 3" id="KW-0560">Oxidoreductase</keyword>
<accession>A0ABW5BL19</accession>
<dbReference type="EMBL" id="JBHUII010000004">
    <property type="protein sequence ID" value="MFD2205471.1"/>
    <property type="molecule type" value="Genomic_DNA"/>
</dbReference>
<name>A0ABW5BL19_9PROT</name>
<evidence type="ECO:0000313" key="4">
    <source>
        <dbReference type="Proteomes" id="UP001597294"/>
    </source>
</evidence>
<sequence length="419" mass="46262">MSGKIAVLGAGIIGVCCAVELQRRGYDVTLIDKNAPGEETSYGNAGVIARSSIIPFNHPGLWKSLPKLMGNKSTSFRYDPTFVAANMNWTAGFLKRANLKDFNYTTQALDDLIQLSTRKHEEMASILGIADKLNRKGWLHLYRQKATFDKSKLIRNTFDKFNVATKELNSDQISNLEPDLAPIFAKGLWIQDTMSFQNPGDLVKAYAAYFTSHGGILTKAKIQNLEKSGDGYKLTLDKTTHSKNTIIVDQVVVALGPWAKTFLKKFGYRVPLVFERGYHMNFSHDKERKLNRPVYDIDGGYVLAPMSNGVRLTTGVELAQQNSSPNYSQLAAAEAGARDAFPLNKPMDSEPWLGSRPTLPDCRPIIGQAPRHNGLWLAIGHQHIGFSTGPGTASILGSLISEEASPINAEPFRAERFIT</sequence>
<evidence type="ECO:0000313" key="3">
    <source>
        <dbReference type="EMBL" id="MFD2205471.1"/>
    </source>
</evidence>
<dbReference type="GO" id="GO:0016491">
    <property type="term" value="F:oxidoreductase activity"/>
    <property type="evidence" value="ECO:0007669"/>
    <property type="project" value="UniProtKB-KW"/>
</dbReference>
<feature type="domain" description="FAD dependent oxidoreductase" evidence="2">
    <location>
        <begin position="4"/>
        <end position="397"/>
    </location>
</feature>